<dbReference type="AlphaFoldDB" id="A0AAV0CAU4"/>
<dbReference type="PANTHER" id="PTHR47165:SF4">
    <property type="entry name" value="OS03G0429900 PROTEIN"/>
    <property type="match status" value="1"/>
</dbReference>
<feature type="region of interest" description="Disordered" evidence="1">
    <location>
        <begin position="492"/>
        <end position="538"/>
    </location>
</feature>
<dbReference type="InterPro" id="IPR012340">
    <property type="entry name" value="NA-bd_OB-fold"/>
</dbReference>
<evidence type="ECO:0000313" key="4">
    <source>
        <dbReference type="EMBL" id="CAH9072454.1"/>
    </source>
</evidence>
<evidence type="ECO:0000259" key="3">
    <source>
        <dbReference type="Pfam" id="PF08646"/>
    </source>
</evidence>
<dbReference type="CDD" id="cd04481">
    <property type="entry name" value="RPA1_DBD_B_like"/>
    <property type="match status" value="1"/>
</dbReference>
<keyword evidence="5" id="KW-1185">Reference proteome</keyword>
<feature type="domain" description="Replication factor A C-terminal" evidence="3">
    <location>
        <begin position="316"/>
        <end position="423"/>
    </location>
</feature>
<dbReference type="SUPFAM" id="SSF50249">
    <property type="entry name" value="Nucleic acid-binding proteins"/>
    <property type="match status" value="3"/>
</dbReference>
<organism evidence="4 5">
    <name type="scientific">Cuscuta epithymum</name>
    <dbReference type="NCBI Taxonomy" id="186058"/>
    <lineage>
        <taxon>Eukaryota</taxon>
        <taxon>Viridiplantae</taxon>
        <taxon>Streptophyta</taxon>
        <taxon>Embryophyta</taxon>
        <taxon>Tracheophyta</taxon>
        <taxon>Spermatophyta</taxon>
        <taxon>Magnoliopsida</taxon>
        <taxon>eudicotyledons</taxon>
        <taxon>Gunneridae</taxon>
        <taxon>Pentapetalae</taxon>
        <taxon>asterids</taxon>
        <taxon>lamiids</taxon>
        <taxon>Solanales</taxon>
        <taxon>Convolvulaceae</taxon>
        <taxon>Cuscuteae</taxon>
        <taxon>Cuscuta</taxon>
        <taxon>Cuscuta subgen. Cuscuta</taxon>
    </lineage>
</organism>
<proteinExistence type="predicted"/>
<dbReference type="InterPro" id="IPR013955">
    <property type="entry name" value="Rep_factor-A_C"/>
</dbReference>
<accession>A0AAV0CAU4</accession>
<comment type="caution">
    <text evidence="4">The sequence shown here is derived from an EMBL/GenBank/DDBJ whole genome shotgun (WGS) entry which is preliminary data.</text>
</comment>
<dbReference type="Pfam" id="PF08646">
    <property type="entry name" value="Rep_fac-A_C"/>
    <property type="match status" value="1"/>
</dbReference>
<dbReference type="EMBL" id="CAMAPF010000022">
    <property type="protein sequence ID" value="CAH9072454.1"/>
    <property type="molecule type" value="Genomic_DNA"/>
</dbReference>
<protein>
    <recommendedName>
        <fullName evidence="6">DUF223 domain-containing protein</fullName>
    </recommendedName>
</protein>
<name>A0AAV0CAU4_9ASTE</name>
<dbReference type="PANTHER" id="PTHR47165">
    <property type="entry name" value="OS03G0429900 PROTEIN"/>
    <property type="match status" value="1"/>
</dbReference>
<gene>
    <name evidence="4" type="ORF">CEPIT_LOCUS4306</name>
</gene>
<evidence type="ECO:0000256" key="1">
    <source>
        <dbReference type="SAM" id="MobiDB-lite"/>
    </source>
</evidence>
<reference evidence="4" key="1">
    <citation type="submission" date="2022-07" db="EMBL/GenBank/DDBJ databases">
        <authorList>
            <person name="Macas J."/>
            <person name="Novak P."/>
            <person name="Neumann P."/>
        </authorList>
    </citation>
    <scope>NUCLEOTIDE SEQUENCE</scope>
</reference>
<evidence type="ECO:0008006" key="6">
    <source>
        <dbReference type="Google" id="ProtNLM"/>
    </source>
</evidence>
<evidence type="ECO:0000259" key="2">
    <source>
        <dbReference type="Pfam" id="PF02721"/>
    </source>
</evidence>
<sequence>MPDESGVDFEGTMVAVKLPLAKLTMKVDKRKAIIVRVLRKWVVPYSETDNGTKFVELLLEDDEGDRIQATVEQPHVPIFDDQIEEGGVYAINLFTVQSNVGPWRPCSHAFRLYFTENTKIKQRVGDKTKQFKSTPYKLKSFSEIQNSPEEKTPDLFDVIGAYDPRERPFSSTQGEQKKKWCNFYIRDLENMKMHCTLWENHAETFMNYLKTPRTEAVIVLLQLCRVNTRWGGGTKGISSSFYATKMLIDEHIPEIEEFRARFAAMRNPSSRSNSETLSGISSHVDGIEIGTTKKLSELATTNEQIRGCWFYAKVKSIINIDNWSYLSCFNPKCYKKVTGKEGNELICKCGLRSSEGIWCYLLKLKVEHKLCSAEVVFWDRECKRLLGKDACEFSDHLNTETFGPKSCPEEIKQLIGKEFIFKIDREAPPSVHGKVYYLGGSSDNMDKIREIKSSFDENSESEEEGYNSDYDLDLLDDDAPTPVESNMTVISEEIEDVKSTPQSLSKRPSEDEIDCVEVGASTQGSTTKKLKAVKIEKP</sequence>
<dbReference type="InterPro" id="IPR003871">
    <property type="entry name" value="RFA1B/D_OB_1st"/>
</dbReference>
<dbReference type="Proteomes" id="UP001152523">
    <property type="component" value="Unassembled WGS sequence"/>
</dbReference>
<feature type="domain" description="Replication protein A 70 kDa DNA-binding subunit B/D first OB fold" evidence="2">
    <location>
        <begin position="32"/>
        <end position="122"/>
    </location>
</feature>
<dbReference type="CDD" id="cd04480">
    <property type="entry name" value="RPA1_DBD_A_like"/>
    <property type="match status" value="1"/>
</dbReference>
<dbReference type="Pfam" id="PF02721">
    <property type="entry name" value="DUF223"/>
    <property type="match status" value="1"/>
</dbReference>
<evidence type="ECO:0000313" key="5">
    <source>
        <dbReference type="Proteomes" id="UP001152523"/>
    </source>
</evidence>
<dbReference type="Gene3D" id="2.40.50.140">
    <property type="entry name" value="Nucleic acid-binding proteins"/>
    <property type="match status" value="3"/>
</dbReference>